<gene>
    <name evidence="3" type="ORF">KFL_005450090</name>
</gene>
<dbReference type="EMBL" id="DF237494">
    <property type="protein sequence ID" value="GAQ89639.1"/>
    <property type="molecule type" value="Genomic_DNA"/>
</dbReference>
<dbReference type="GO" id="GO:0003747">
    <property type="term" value="F:translation release factor activity"/>
    <property type="evidence" value="ECO:0007669"/>
    <property type="project" value="InterPro"/>
</dbReference>
<feature type="compositionally biased region" description="Basic residues" evidence="1">
    <location>
        <begin position="300"/>
        <end position="316"/>
    </location>
</feature>
<dbReference type="Gene3D" id="3.30.160.20">
    <property type="match status" value="1"/>
</dbReference>
<sequence>MAVVRVANYALETIMATQLRMYASSGSLFWQNSPSSFAGGSTGQIRRPVRWLPPELQVRIWGSWHDCAWAANQLRTFSTSLLTPSECYSDRSWVSATIRPECSLTKSHTHLAGGCLHLHGLRLSAFPAVQETSADVRGTRRSFLCSAQSDNADTSDRLPVGLVLPSAEPVREPVTLPQVTEDMVQLSFARSGGAGGQNVNKVNTKVDMRFNVLEAEWLPDWVKEKLLEMEANRINNDGELVVTSTRTRTQKGNIEDALEKLNAILQKASYVPPPPSADKIKRIKKLAKAANEKRLDIKKKQSSKKADRRNKGKWDD</sequence>
<dbReference type="FunFam" id="3.30.160.20:FF:000046">
    <property type="entry name" value="Peptidyl-tRNA hydrolase ICT1"/>
    <property type="match status" value="1"/>
</dbReference>
<dbReference type="PANTHER" id="PTHR47352:SF1">
    <property type="entry name" value="CLASS I PEPTIDE CHAIN RELEASE FACTOR"/>
    <property type="match status" value="1"/>
</dbReference>
<keyword evidence="4" id="KW-1185">Reference proteome</keyword>
<organism evidence="3 4">
    <name type="scientific">Klebsormidium nitens</name>
    <name type="common">Green alga</name>
    <name type="synonym">Ulothrix nitens</name>
    <dbReference type="NCBI Taxonomy" id="105231"/>
    <lineage>
        <taxon>Eukaryota</taxon>
        <taxon>Viridiplantae</taxon>
        <taxon>Streptophyta</taxon>
        <taxon>Klebsormidiophyceae</taxon>
        <taxon>Klebsormidiales</taxon>
        <taxon>Klebsormidiaceae</taxon>
        <taxon>Klebsormidium</taxon>
    </lineage>
</organism>
<dbReference type="InterPro" id="IPR000352">
    <property type="entry name" value="Pep_chain_release_fac_I"/>
</dbReference>
<evidence type="ECO:0000256" key="1">
    <source>
        <dbReference type="SAM" id="MobiDB-lite"/>
    </source>
</evidence>
<reference evidence="3 4" key="1">
    <citation type="journal article" date="2014" name="Nat. Commun.">
        <title>Klebsormidium flaccidum genome reveals primary factors for plant terrestrial adaptation.</title>
        <authorList>
            <person name="Hori K."/>
            <person name="Maruyama F."/>
            <person name="Fujisawa T."/>
            <person name="Togashi T."/>
            <person name="Yamamoto N."/>
            <person name="Seo M."/>
            <person name="Sato S."/>
            <person name="Yamada T."/>
            <person name="Mori H."/>
            <person name="Tajima N."/>
            <person name="Moriyama T."/>
            <person name="Ikeuchi M."/>
            <person name="Watanabe M."/>
            <person name="Wada H."/>
            <person name="Kobayashi K."/>
            <person name="Saito M."/>
            <person name="Masuda T."/>
            <person name="Sasaki-Sekimoto Y."/>
            <person name="Mashiguchi K."/>
            <person name="Awai K."/>
            <person name="Shimojima M."/>
            <person name="Masuda S."/>
            <person name="Iwai M."/>
            <person name="Nobusawa T."/>
            <person name="Narise T."/>
            <person name="Kondo S."/>
            <person name="Saito H."/>
            <person name="Sato R."/>
            <person name="Murakawa M."/>
            <person name="Ihara Y."/>
            <person name="Oshima-Yamada Y."/>
            <person name="Ohtaka K."/>
            <person name="Satoh M."/>
            <person name="Sonobe K."/>
            <person name="Ishii M."/>
            <person name="Ohtani R."/>
            <person name="Kanamori-Sato M."/>
            <person name="Honoki R."/>
            <person name="Miyazaki D."/>
            <person name="Mochizuki H."/>
            <person name="Umetsu J."/>
            <person name="Higashi K."/>
            <person name="Shibata D."/>
            <person name="Kamiya Y."/>
            <person name="Sato N."/>
            <person name="Nakamura Y."/>
            <person name="Tabata S."/>
            <person name="Ida S."/>
            <person name="Kurokawa K."/>
            <person name="Ohta H."/>
        </authorList>
    </citation>
    <scope>NUCLEOTIDE SEQUENCE [LARGE SCALE GENOMIC DNA]</scope>
    <source>
        <strain evidence="3 4">NIES-2285</strain>
    </source>
</reference>
<dbReference type="PANTHER" id="PTHR47352">
    <property type="entry name" value="CLASS I PEPTIDE CHAIN RELEASE FACTOR"/>
    <property type="match status" value="1"/>
</dbReference>
<dbReference type="PROSITE" id="PS00745">
    <property type="entry name" value="RF_PROK_I"/>
    <property type="match status" value="1"/>
</dbReference>
<evidence type="ECO:0000313" key="4">
    <source>
        <dbReference type="Proteomes" id="UP000054558"/>
    </source>
</evidence>
<dbReference type="Proteomes" id="UP000054558">
    <property type="component" value="Unassembled WGS sequence"/>
</dbReference>
<evidence type="ECO:0000313" key="3">
    <source>
        <dbReference type="EMBL" id="GAQ89639.1"/>
    </source>
</evidence>
<evidence type="ECO:0000259" key="2">
    <source>
        <dbReference type="PROSITE" id="PS00745"/>
    </source>
</evidence>
<dbReference type="Pfam" id="PF00472">
    <property type="entry name" value="RF-1"/>
    <property type="match status" value="1"/>
</dbReference>
<dbReference type="GO" id="GO:0016787">
    <property type="term" value="F:hydrolase activity"/>
    <property type="evidence" value="ECO:0007669"/>
    <property type="project" value="UniProtKB-KW"/>
</dbReference>
<name>A0A1Y1IJL5_KLENI</name>
<dbReference type="OrthoDB" id="270639at2759"/>
<keyword evidence="3" id="KW-0378">Hydrolase</keyword>
<dbReference type="SUPFAM" id="SSF110916">
    <property type="entry name" value="Peptidyl-tRNA hydrolase domain-like"/>
    <property type="match status" value="1"/>
</dbReference>
<protein>
    <submittedName>
        <fullName evidence="3">Peptidyl-tRNA hydrolase</fullName>
    </submittedName>
</protein>
<accession>A0A1Y1IJL5</accession>
<feature type="region of interest" description="Disordered" evidence="1">
    <location>
        <begin position="291"/>
        <end position="316"/>
    </location>
</feature>
<dbReference type="AlphaFoldDB" id="A0A1Y1IJL5"/>
<feature type="domain" description="Prokaryotic-type class I peptide chain release factors" evidence="2">
    <location>
        <begin position="190"/>
        <end position="206"/>
    </location>
</feature>
<proteinExistence type="predicted"/>
<dbReference type="STRING" id="105231.A0A1Y1IJL5"/>
<dbReference type="NCBIfam" id="NF006718">
    <property type="entry name" value="PRK09256.1"/>
    <property type="match status" value="1"/>
</dbReference>